<evidence type="ECO:0000256" key="8">
    <source>
        <dbReference type="SAM" id="MobiDB-lite"/>
    </source>
</evidence>
<comment type="subcellular location">
    <subcellularLocation>
        <location evidence="1">Nucleus envelope</location>
    </subcellularLocation>
</comment>
<keyword evidence="6" id="KW-0811">Translocation</keyword>
<evidence type="ECO:0000256" key="3">
    <source>
        <dbReference type="ARBA" id="ARBA00022448"/>
    </source>
</evidence>
<dbReference type="GO" id="GO:0031080">
    <property type="term" value="C:nuclear pore outer ring"/>
    <property type="evidence" value="ECO:0007669"/>
    <property type="project" value="TreeGrafter"/>
</dbReference>
<evidence type="ECO:0000256" key="7">
    <source>
        <dbReference type="ARBA" id="ARBA00023242"/>
    </source>
</evidence>
<accession>A0AAD7H1N4</accession>
<evidence type="ECO:0000256" key="6">
    <source>
        <dbReference type="ARBA" id="ARBA00023010"/>
    </source>
</evidence>
<gene>
    <name evidence="11" type="ORF">B0H17DRAFT_915113</name>
</gene>
<proteinExistence type="inferred from homology"/>
<dbReference type="AlphaFoldDB" id="A0AAD7H1N4"/>
<keyword evidence="12" id="KW-1185">Reference proteome</keyword>
<dbReference type="GO" id="GO:0016973">
    <property type="term" value="P:poly(A)+ mRNA export from nucleus"/>
    <property type="evidence" value="ECO:0007669"/>
    <property type="project" value="TreeGrafter"/>
</dbReference>
<dbReference type="InterPro" id="IPR014908">
    <property type="entry name" value="Nucleoporin_Nup133/Nup155_N"/>
</dbReference>
<dbReference type="Proteomes" id="UP001221757">
    <property type="component" value="Unassembled WGS sequence"/>
</dbReference>
<protein>
    <recommendedName>
        <fullName evidence="13">Nucleoporin</fullName>
    </recommendedName>
</protein>
<dbReference type="InterPro" id="IPR015943">
    <property type="entry name" value="WD40/YVTN_repeat-like_dom_sf"/>
</dbReference>
<evidence type="ECO:0000256" key="5">
    <source>
        <dbReference type="ARBA" id="ARBA00022927"/>
    </source>
</evidence>
<dbReference type="InterPro" id="IPR007187">
    <property type="entry name" value="Nucleoporin_Nup133/Nup155_C"/>
</dbReference>
<dbReference type="Gene3D" id="2.130.10.10">
    <property type="entry name" value="YVTN repeat-like/Quinoprotein amine dehydrogenase"/>
    <property type="match status" value="1"/>
</dbReference>
<dbReference type="Gene3D" id="1.20.58.1380">
    <property type="match status" value="1"/>
</dbReference>
<dbReference type="Pfam" id="PF03177">
    <property type="entry name" value="Nucleoporin_C"/>
    <property type="match status" value="1"/>
</dbReference>
<dbReference type="Pfam" id="PF08801">
    <property type="entry name" value="Nucleoporin_N"/>
    <property type="match status" value="1"/>
</dbReference>
<dbReference type="GO" id="GO:0017056">
    <property type="term" value="F:structural constituent of nuclear pore"/>
    <property type="evidence" value="ECO:0007669"/>
    <property type="project" value="InterPro"/>
</dbReference>
<evidence type="ECO:0008006" key="13">
    <source>
        <dbReference type="Google" id="ProtNLM"/>
    </source>
</evidence>
<evidence type="ECO:0000256" key="2">
    <source>
        <dbReference type="ARBA" id="ARBA00005569"/>
    </source>
</evidence>
<organism evidence="11 12">
    <name type="scientific">Mycena rosella</name>
    <name type="common">Pink bonnet</name>
    <name type="synonym">Agaricus rosellus</name>
    <dbReference type="NCBI Taxonomy" id="1033263"/>
    <lineage>
        <taxon>Eukaryota</taxon>
        <taxon>Fungi</taxon>
        <taxon>Dikarya</taxon>
        <taxon>Basidiomycota</taxon>
        <taxon>Agaricomycotina</taxon>
        <taxon>Agaricomycetes</taxon>
        <taxon>Agaricomycetidae</taxon>
        <taxon>Agaricales</taxon>
        <taxon>Marasmiineae</taxon>
        <taxon>Mycenaceae</taxon>
        <taxon>Mycena</taxon>
    </lineage>
</organism>
<dbReference type="EMBL" id="JARKIE010000002">
    <property type="protein sequence ID" value="KAJ7709857.1"/>
    <property type="molecule type" value="Genomic_DNA"/>
</dbReference>
<dbReference type="InterPro" id="IPR037624">
    <property type="entry name" value="Nup133-like"/>
</dbReference>
<dbReference type="GO" id="GO:0000972">
    <property type="term" value="P:transcription-dependent tethering of RNA polymerase II gene DNA at nuclear periphery"/>
    <property type="evidence" value="ECO:0007669"/>
    <property type="project" value="TreeGrafter"/>
</dbReference>
<evidence type="ECO:0000256" key="1">
    <source>
        <dbReference type="ARBA" id="ARBA00004259"/>
    </source>
</evidence>
<evidence type="ECO:0000259" key="10">
    <source>
        <dbReference type="Pfam" id="PF08801"/>
    </source>
</evidence>
<dbReference type="GO" id="GO:0006606">
    <property type="term" value="P:protein import into nucleus"/>
    <property type="evidence" value="ECO:0007669"/>
    <property type="project" value="TreeGrafter"/>
</dbReference>
<feature type="region of interest" description="Disordered" evidence="8">
    <location>
        <begin position="1"/>
        <end position="39"/>
    </location>
</feature>
<name>A0AAD7H1N4_MYCRO</name>
<reference evidence="11" key="1">
    <citation type="submission" date="2023-03" db="EMBL/GenBank/DDBJ databases">
        <title>Massive genome expansion in bonnet fungi (Mycena s.s.) driven by repeated elements and novel gene families across ecological guilds.</title>
        <authorList>
            <consortium name="Lawrence Berkeley National Laboratory"/>
            <person name="Harder C.B."/>
            <person name="Miyauchi S."/>
            <person name="Viragh M."/>
            <person name="Kuo A."/>
            <person name="Thoen E."/>
            <person name="Andreopoulos B."/>
            <person name="Lu D."/>
            <person name="Skrede I."/>
            <person name="Drula E."/>
            <person name="Henrissat B."/>
            <person name="Morin E."/>
            <person name="Kohler A."/>
            <person name="Barry K."/>
            <person name="LaButti K."/>
            <person name="Morin E."/>
            <person name="Salamov A."/>
            <person name="Lipzen A."/>
            <person name="Mereny Z."/>
            <person name="Hegedus B."/>
            <person name="Baldrian P."/>
            <person name="Stursova M."/>
            <person name="Weitz H."/>
            <person name="Taylor A."/>
            <person name="Grigoriev I.V."/>
            <person name="Nagy L.G."/>
            <person name="Martin F."/>
            <person name="Kauserud H."/>
        </authorList>
    </citation>
    <scope>NUCLEOTIDE SEQUENCE</scope>
    <source>
        <strain evidence="11">CBHHK067</strain>
    </source>
</reference>
<evidence type="ECO:0000313" key="11">
    <source>
        <dbReference type="EMBL" id="KAJ7709857.1"/>
    </source>
</evidence>
<comment type="caution">
    <text evidence="11">The sequence shown here is derived from an EMBL/GenBank/DDBJ whole genome shotgun (WGS) entry which is preliminary data.</text>
</comment>
<keyword evidence="5" id="KW-0653">Protein transport</keyword>
<dbReference type="PANTHER" id="PTHR13405:SF11">
    <property type="entry name" value="NUCLEAR PORE COMPLEX PROTEIN NUP133"/>
    <property type="match status" value="1"/>
</dbReference>
<evidence type="ECO:0000259" key="9">
    <source>
        <dbReference type="Pfam" id="PF03177"/>
    </source>
</evidence>
<feature type="domain" description="Nucleoporin Nup133/Nup155-like N-terminal" evidence="10">
    <location>
        <begin position="78"/>
        <end position="412"/>
    </location>
</feature>
<feature type="domain" description="Nucleoporin Nup133/Nup155-like C-terminal" evidence="9">
    <location>
        <begin position="598"/>
        <end position="1180"/>
    </location>
</feature>
<dbReference type="SUPFAM" id="SSF117289">
    <property type="entry name" value="Nucleoporin domain"/>
    <property type="match status" value="1"/>
</dbReference>
<sequence>MATFSPSPTPRRSLRHRQLQHTPPKRNLPGSRLATPSRATPFGNESIASAMDVDSVVSDRSVIQRPGIETVYAKSEELSVSFYANLPVEVKQVLKNADFYADAYSGVIDTLTGFALVASGQTCFVWQHAQAVKGTPTCYIFSCPQDYERSSPPFHELVPYTTAREPGLILVSLSGQIRFWDSIGIGLAGGQNYSTTDLGLSSDEVITNLVRADPQTYILSTSSGLLFRLILTSAGGKHHLTSHAFSRPAAGLSLSRLIPSFLSPSPSGPSTVTPEVGNISSIALGGQTPTGGRELWALVDTRVQRWEMKSEGWEEPLLDEEIAGVARSALRTAFGDNVERDNAKLDLELVDIAIDGEGKLVILVSYAGRDEPRLMAMDVSSVRRIYALIRLACLGEVFKVEGVRNVPYQSTSASGAPVHPRIQVLLDGQLISIQFGDAVALCARDSDYRNRIELKSATDRTLGVGVVQNGSALLILTAATMMKAQIDMDNVLIFNSETGRANLIKSIMTQAIVYGSIPDNPLQFSFPPEVDEESLMQGAEQLSKAVLQSDPEVVRSNPDLSAQLTSRKERLSWLIHFINDNAVLGKMSQRSRQQLATDSEKLYAGYQLWVKHNEVLASESVLNEAVELYMEGVDEGHYEDVVRAFFRLRVGDMGYLISEVAHVTAKLAEDGGRDLVELLPEANRVILTVLTSALEYRDYNLGVYGILLPMIDPWTSSPAIIEVVLGLFESTTKVLDSSARAGVVLQRNSDSNSQLPELATILFACIQERLDWLESPAAAETPGIEHDRDELKQKFDFLRPDTLETLRPHGHASTAFLLAEKYRDFSSLAALCHQDEVYPSHKNPNALRIQTYIERFKEDFTTELYRWYIQHAGELRVMFAQEDVQGAYMDKFFEAHPDPSISWIHHLGQRRYGDAAEALLTESETATQLNTKHLMLSIGKLAHLAQLQEAEEADDYVLDNFHNDLDFVSVHQALLEEFKPVLESLRGRQPLEAQIDAIVKSEASRLSDHRALTLIFKDLVRQLLQGNALSMEDTVDVLTLKDNVTSVEDYITALHLLARVHVRPFSLAELPILIIWTQSLPEARRMSAFRSVWRRIYIHDDWDAIRRTANVSDQELNDRFRATALYATLSVVLAMDNPPEGYDTSPDVALAIPTEAEITSRWPGLSSEQVDALLQDYTLECDKLGDLDLNDVYDRVRELAAHAVVWEGA</sequence>
<evidence type="ECO:0000256" key="4">
    <source>
        <dbReference type="ARBA" id="ARBA00022816"/>
    </source>
</evidence>
<keyword evidence="7" id="KW-0539">Nucleus</keyword>
<comment type="similarity">
    <text evidence="2">Belongs to the nucleoporin Nup133 family.</text>
</comment>
<keyword evidence="3" id="KW-0813">Transport</keyword>
<dbReference type="PANTHER" id="PTHR13405">
    <property type="entry name" value="NUCLEAR PORE COMPLEX PROTEIN NUP133"/>
    <property type="match status" value="1"/>
</dbReference>
<keyword evidence="4" id="KW-0509">mRNA transport</keyword>
<evidence type="ECO:0000313" key="12">
    <source>
        <dbReference type="Proteomes" id="UP001221757"/>
    </source>
</evidence>